<name>A0ABU1J2C3_9BACL</name>
<organism evidence="3 4">
    <name type="scientific">Paenibacillus hunanensis</name>
    <dbReference type="NCBI Taxonomy" id="539262"/>
    <lineage>
        <taxon>Bacteria</taxon>
        <taxon>Bacillati</taxon>
        <taxon>Bacillota</taxon>
        <taxon>Bacilli</taxon>
        <taxon>Bacillales</taxon>
        <taxon>Paenibacillaceae</taxon>
        <taxon>Paenibacillus</taxon>
    </lineage>
</organism>
<dbReference type="InterPro" id="IPR012854">
    <property type="entry name" value="Cu_amine_oxidase-like_N"/>
</dbReference>
<keyword evidence="1" id="KW-0732">Signal</keyword>
<sequence>MKYTPFICIMILSIITLAISSYASPSFAATSSVQLVINSQKIQTDAPPVNVDGSNMVSLSSLKALGLHLQWDAKGRKITVHSSGNRNTLSVVVGNKVAQFGAQSLPLQTPPILKNNRVLVPVRFISEAFGAEVIWNSADRIVMIRSAEQQSNYKTLYQGADLVKARQIAIDLPSADQPIYNSTDEEIIYAYHFPEGEALRYYDYEGNHVSYYEIANDVKSLVWEAVVDEKGRYIKEHGKRPVSDSSTVYFRKHRIDNGVDYGRVGDKKSYTGEAANGTLAQIIMKIPNEVRTDQLQSLRQAREAVLSMRTVSLGTELPTIGIQTLIRYFPIGKSDVYFDATDDLITYYKIENNKRYEIWSANYKMDVPAKHKELPFFPYHITKEIGKRPTITTPVAYYVYRGAISDLRYGLIDLQGKETELGHTDPSQTKQYFPVSNEELALLK</sequence>
<evidence type="ECO:0000313" key="4">
    <source>
        <dbReference type="Proteomes" id="UP001185028"/>
    </source>
</evidence>
<feature type="domain" description="Copper amine oxidase-like N-terminal" evidence="2">
    <location>
        <begin position="36"/>
        <end position="144"/>
    </location>
</feature>
<proteinExistence type="predicted"/>
<dbReference type="RefSeq" id="WP_188777695.1">
    <property type="nucleotide sequence ID" value="NZ_BMMB01000011.1"/>
</dbReference>
<reference evidence="3 4" key="1">
    <citation type="submission" date="2023-07" db="EMBL/GenBank/DDBJ databases">
        <title>Genomic Encyclopedia of Type Strains, Phase IV (KMG-IV): sequencing the most valuable type-strain genomes for metagenomic binning, comparative biology and taxonomic classification.</title>
        <authorList>
            <person name="Goeker M."/>
        </authorList>
    </citation>
    <scope>NUCLEOTIDE SEQUENCE [LARGE SCALE GENOMIC DNA]</scope>
    <source>
        <strain evidence="3 4">DSM 22170</strain>
    </source>
</reference>
<accession>A0ABU1J2C3</accession>
<keyword evidence="4" id="KW-1185">Reference proteome</keyword>
<comment type="caution">
    <text evidence="3">The sequence shown here is derived from an EMBL/GenBank/DDBJ whole genome shotgun (WGS) entry which is preliminary data.</text>
</comment>
<dbReference type="Gene3D" id="3.30.457.10">
    <property type="entry name" value="Copper amine oxidase-like, N-terminal domain"/>
    <property type="match status" value="1"/>
</dbReference>
<dbReference type="SUPFAM" id="SSF55383">
    <property type="entry name" value="Copper amine oxidase, domain N"/>
    <property type="match status" value="1"/>
</dbReference>
<dbReference type="InterPro" id="IPR036582">
    <property type="entry name" value="Mao_N_sf"/>
</dbReference>
<protein>
    <recommendedName>
        <fullName evidence="2">Copper amine oxidase-like N-terminal domain-containing protein</fullName>
    </recommendedName>
</protein>
<dbReference type="Pfam" id="PF07833">
    <property type="entry name" value="Cu_amine_oxidN1"/>
    <property type="match status" value="1"/>
</dbReference>
<dbReference type="Proteomes" id="UP001185028">
    <property type="component" value="Unassembled WGS sequence"/>
</dbReference>
<evidence type="ECO:0000256" key="1">
    <source>
        <dbReference type="SAM" id="SignalP"/>
    </source>
</evidence>
<evidence type="ECO:0000313" key="3">
    <source>
        <dbReference type="EMBL" id="MDR6245670.1"/>
    </source>
</evidence>
<evidence type="ECO:0000259" key="2">
    <source>
        <dbReference type="Pfam" id="PF07833"/>
    </source>
</evidence>
<feature type="signal peptide" evidence="1">
    <location>
        <begin position="1"/>
        <end position="28"/>
    </location>
</feature>
<feature type="chain" id="PRO_5046550002" description="Copper amine oxidase-like N-terminal domain-containing protein" evidence="1">
    <location>
        <begin position="29"/>
        <end position="444"/>
    </location>
</feature>
<dbReference type="EMBL" id="JAVDQH010000016">
    <property type="protein sequence ID" value="MDR6245670.1"/>
    <property type="molecule type" value="Genomic_DNA"/>
</dbReference>
<gene>
    <name evidence="3" type="ORF">JOC58_003583</name>
</gene>